<accession>A0A1I7TBL5</accession>
<dbReference type="WBParaSite" id="Csp11.Scaffold574.g4347.t1">
    <property type="protein sequence ID" value="Csp11.Scaffold574.g4347.t1"/>
    <property type="gene ID" value="Csp11.Scaffold574.g4347"/>
</dbReference>
<dbReference type="AlphaFoldDB" id="A0A1I7TBL5"/>
<keyword evidence="2" id="KW-1185">Reference proteome</keyword>
<reference evidence="3" key="1">
    <citation type="submission" date="2016-11" db="UniProtKB">
        <authorList>
            <consortium name="WormBaseParasite"/>
        </authorList>
    </citation>
    <scope>IDENTIFICATION</scope>
</reference>
<organism evidence="2 3">
    <name type="scientific">Caenorhabditis tropicalis</name>
    <dbReference type="NCBI Taxonomy" id="1561998"/>
    <lineage>
        <taxon>Eukaryota</taxon>
        <taxon>Metazoa</taxon>
        <taxon>Ecdysozoa</taxon>
        <taxon>Nematoda</taxon>
        <taxon>Chromadorea</taxon>
        <taxon>Rhabditida</taxon>
        <taxon>Rhabditina</taxon>
        <taxon>Rhabditomorpha</taxon>
        <taxon>Rhabditoidea</taxon>
        <taxon>Rhabditidae</taxon>
        <taxon>Peloderinae</taxon>
        <taxon>Caenorhabditis</taxon>
    </lineage>
</organism>
<sequence length="188" mass="22307">MNAHWTLFTQLTQAADCTLFEKFGMDMYVVKALIRATASADIIFADQGFDGLPGEHRAYFASMMFRMTEGLNKAINSADRIMQNIHVEIEEQEAFPRNEIDEERCEYLFQEARRIENRRRDLFAAIQINPRPELRAEILQLRDEKMQAEKEVKEFLRSMVMMLKPVRDDMVRIVNEERRRNRENIQLE</sequence>
<feature type="coiled-coil region" evidence="1">
    <location>
        <begin position="131"/>
        <end position="158"/>
    </location>
</feature>
<proteinExistence type="predicted"/>
<evidence type="ECO:0000256" key="1">
    <source>
        <dbReference type="SAM" id="Coils"/>
    </source>
</evidence>
<evidence type="ECO:0000313" key="2">
    <source>
        <dbReference type="Proteomes" id="UP000095282"/>
    </source>
</evidence>
<keyword evidence="1" id="KW-0175">Coiled coil</keyword>
<protein>
    <submittedName>
        <fullName evidence="3">Mediator of RNA polymerase II transcription subunit 21</fullName>
    </submittedName>
</protein>
<evidence type="ECO:0000313" key="3">
    <source>
        <dbReference type="WBParaSite" id="Csp11.Scaffold574.g4347.t1"/>
    </source>
</evidence>
<name>A0A1I7TBL5_9PELO</name>
<dbReference type="Proteomes" id="UP000095282">
    <property type="component" value="Unplaced"/>
</dbReference>